<organism evidence="3 4">
    <name type="scientific">Odynerus spinipes</name>
    <dbReference type="NCBI Taxonomy" id="1348599"/>
    <lineage>
        <taxon>Eukaryota</taxon>
        <taxon>Metazoa</taxon>
        <taxon>Ecdysozoa</taxon>
        <taxon>Arthropoda</taxon>
        <taxon>Hexapoda</taxon>
        <taxon>Insecta</taxon>
        <taxon>Pterygota</taxon>
        <taxon>Neoptera</taxon>
        <taxon>Endopterygota</taxon>
        <taxon>Hymenoptera</taxon>
        <taxon>Apocrita</taxon>
        <taxon>Aculeata</taxon>
        <taxon>Vespoidea</taxon>
        <taxon>Vespidae</taxon>
        <taxon>Eumeninae</taxon>
        <taxon>Odynerus</taxon>
    </lineage>
</organism>
<evidence type="ECO:0000313" key="4">
    <source>
        <dbReference type="Proteomes" id="UP001258017"/>
    </source>
</evidence>
<accession>A0AAD9RSC6</accession>
<protein>
    <submittedName>
        <fullName evidence="3">Uncharacterized protein</fullName>
    </submittedName>
</protein>
<feature type="compositionally biased region" description="Basic and acidic residues" evidence="1">
    <location>
        <begin position="59"/>
        <end position="96"/>
    </location>
</feature>
<dbReference type="Pfam" id="PF16009">
    <property type="entry name" value="DUF4779"/>
    <property type="match status" value="1"/>
</dbReference>
<keyword evidence="4" id="KW-1185">Reference proteome</keyword>
<dbReference type="Proteomes" id="UP001258017">
    <property type="component" value="Unassembled WGS sequence"/>
</dbReference>
<feature type="compositionally biased region" description="Polar residues" evidence="1">
    <location>
        <begin position="104"/>
        <end position="113"/>
    </location>
</feature>
<evidence type="ECO:0000256" key="2">
    <source>
        <dbReference type="SAM" id="SignalP"/>
    </source>
</evidence>
<dbReference type="AlphaFoldDB" id="A0AAD9RSC6"/>
<feature type="region of interest" description="Disordered" evidence="1">
    <location>
        <begin position="48"/>
        <end position="156"/>
    </location>
</feature>
<feature type="signal peptide" evidence="2">
    <location>
        <begin position="1"/>
        <end position="19"/>
    </location>
</feature>
<keyword evidence="2" id="KW-0732">Signal</keyword>
<evidence type="ECO:0000256" key="1">
    <source>
        <dbReference type="SAM" id="MobiDB-lite"/>
    </source>
</evidence>
<reference evidence="3" key="2">
    <citation type="journal article" date="2023" name="Commun. Biol.">
        <title>Intrasexual cuticular hydrocarbon dimorphism in a wasp sheds light on hydrocarbon biosynthesis genes in Hymenoptera.</title>
        <authorList>
            <person name="Moris V.C."/>
            <person name="Podsiadlowski L."/>
            <person name="Martin S."/>
            <person name="Oeyen J.P."/>
            <person name="Donath A."/>
            <person name="Petersen M."/>
            <person name="Wilbrandt J."/>
            <person name="Misof B."/>
            <person name="Liedtke D."/>
            <person name="Thamm M."/>
            <person name="Scheiner R."/>
            <person name="Schmitt T."/>
            <person name="Niehuis O."/>
        </authorList>
    </citation>
    <scope>NUCLEOTIDE SEQUENCE</scope>
    <source>
        <strain evidence="3">GBR_01_08_01A</strain>
    </source>
</reference>
<reference evidence="3" key="1">
    <citation type="submission" date="2021-08" db="EMBL/GenBank/DDBJ databases">
        <authorList>
            <person name="Misof B."/>
            <person name="Oliver O."/>
            <person name="Podsiadlowski L."/>
            <person name="Donath A."/>
            <person name="Peters R."/>
            <person name="Mayer C."/>
            <person name="Rust J."/>
            <person name="Gunkel S."/>
            <person name="Lesny P."/>
            <person name="Martin S."/>
            <person name="Oeyen J.P."/>
            <person name="Petersen M."/>
            <person name="Panagiotis P."/>
            <person name="Wilbrandt J."/>
            <person name="Tanja T."/>
        </authorList>
    </citation>
    <scope>NUCLEOTIDE SEQUENCE</scope>
    <source>
        <strain evidence="3">GBR_01_08_01A</strain>
        <tissue evidence="3">Thorax + abdomen</tissue>
    </source>
</reference>
<feature type="compositionally biased region" description="Polar residues" evidence="1">
    <location>
        <begin position="48"/>
        <end position="58"/>
    </location>
</feature>
<proteinExistence type="predicted"/>
<evidence type="ECO:0000313" key="3">
    <source>
        <dbReference type="EMBL" id="KAK2584725.1"/>
    </source>
</evidence>
<gene>
    <name evidence="3" type="ORF">KPH14_007058</name>
</gene>
<name>A0AAD9RSC6_9HYME</name>
<dbReference type="EMBL" id="JAIFRP010000026">
    <property type="protein sequence ID" value="KAK2584725.1"/>
    <property type="molecule type" value="Genomic_DNA"/>
</dbReference>
<feature type="chain" id="PRO_5042075003" evidence="2">
    <location>
        <begin position="20"/>
        <end position="322"/>
    </location>
</feature>
<feature type="region of interest" description="Disordered" evidence="1">
    <location>
        <begin position="182"/>
        <end position="207"/>
    </location>
</feature>
<comment type="caution">
    <text evidence="3">The sequence shown here is derived from an EMBL/GenBank/DDBJ whole genome shotgun (WGS) entry which is preliminary data.</text>
</comment>
<sequence length="322" mass="38277">MIPSVRNVLLLALVRLVVCFHYEPGDISDSLLSGSILEQDKSEQVNFNKELSDNQDNSNKYDKGESTNHERKQDSARYDELDKTSEGFDKDKHTSGHTEILNEADNSFESHGTGNHKKGYHKTGFSNNYHKDESGNKTSFYEDSDDAKGHSSFDKNGGSYGKNLLDSFKDGIHDASFRERNRAEKGDYDNGRRYDDSRGHYEQYRNNHRYDDGRKYFHDDIGQRYDRNRDHFRDYNYRNYPYAFDNGFVSSRSYHNYQVDAQPKFHSGSPYVSEYLRNYRYFPDYRDRRIYYPDDVYYDDAYRARYYNTNYRDNRFGNRYLP</sequence>
<dbReference type="InterPro" id="IPR031959">
    <property type="entry name" value="DUF4779"/>
</dbReference>